<feature type="chain" id="PRO_5041659858" description="EDR1/CTR1/ARMC3-like peptidase-like domain-containing protein" evidence="3">
    <location>
        <begin position="27"/>
        <end position="629"/>
    </location>
</feature>
<evidence type="ECO:0000256" key="2">
    <source>
        <dbReference type="SAM" id="Phobius"/>
    </source>
</evidence>
<dbReference type="Gramene" id="rna-AYBTSS11_LOCUS16812">
    <property type="protein sequence ID" value="CAJ1956710.1"/>
    <property type="gene ID" value="gene-AYBTSS11_LOCUS16812"/>
</dbReference>
<protein>
    <recommendedName>
        <fullName evidence="4">EDR1/CTR1/ARMC3-like peptidase-like domain-containing protein</fullName>
    </recommendedName>
</protein>
<feature type="signal peptide" evidence="3">
    <location>
        <begin position="1"/>
        <end position="26"/>
    </location>
</feature>
<dbReference type="AlphaFoldDB" id="A0AA86SFJ3"/>
<organism evidence="5 6">
    <name type="scientific">Sphenostylis stenocarpa</name>
    <dbReference type="NCBI Taxonomy" id="92480"/>
    <lineage>
        <taxon>Eukaryota</taxon>
        <taxon>Viridiplantae</taxon>
        <taxon>Streptophyta</taxon>
        <taxon>Embryophyta</taxon>
        <taxon>Tracheophyta</taxon>
        <taxon>Spermatophyta</taxon>
        <taxon>Magnoliopsida</taxon>
        <taxon>eudicotyledons</taxon>
        <taxon>Gunneridae</taxon>
        <taxon>Pentapetalae</taxon>
        <taxon>rosids</taxon>
        <taxon>fabids</taxon>
        <taxon>Fabales</taxon>
        <taxon>Fabaceae</taxon>
        <taxon>Papilionoideae</taxon>
        <taxon>50 kb inversion clade</taxon>
        <taxon>NPAAA clade</taxon>
        <taxon>indigoferoid/millettioid clade</taxon>
        <taxon>Phaseoleae</taxon>
        <taxon>Sphenostylis</taxon>
    </lineage>
</organism>
<feature type="compositionally biased region" description="Low complexity" evidence="1">
    <location>
        <begin position="567"/>
        <end position="579"/>
    </location>
</feature>
<dbReference type="EMBL" id="OY731402">
    <property type="protein sequence ID" value="CAJ1956710.1"/>
    <property type="molecule type" value="Genomic_DNA"/>
</dbReference>
<sequence length="629" mass="69523">MLGSAAGIVLALALVVPHGFPESAESEMVCYMIDDLLEMRLHDLQPEANMEETREDAGPKEQGPSNVSWWSSDFVEKFGSVSLDSHDETLSNKESPPHFVKDVLSSQQASQTLWRAGMLSEPIPNGFYSVIPAQFRIPMPEGLVYEMRVVSNHGIHPNSGECGVSKSVLETRLKELFDNIPTLDELHALGGEGFKADIILVDSEKDKKLSMLKQLIVALVRGLNSNPAAIIKKIAGLVSDFYKRPSVESPAKAALEETSHMFESRGVQLLGQIKHGSCRPRAILFKVLADTVGLESRLVAGLPNDGATECQDSYKHMSLIVVLNSVEMLVDLMRFPGQLLPRSTKAIFMTHISAAGESDSAENDSCDSPLEPNSPLFGVSDSVDKEENLQFHRKYEASSNALGLSLRNAMLRSNSSLRGRFFSHSEPNIATTLGRRSRRKIIAEQRTASSRAWSVILLQGIAVDIVFMIKKGMLYEHFRGVAQHDDFNSTHALVLHDDEWSKHTRQNCSDASENGISLFRMFCGAKMPLSYADSICPEHPSLRAQGRSMLSGDRTSFRDFTDDQAPSRSSYRSDGASSSEARRIRRRSISITPEIGDDIVRLIIVLDAYGFMLALIVKCAFLGILFYLL</sequence>
<keyword evidence="3" id="KW-0732">Signal</keyword>
<keyword evidence="2" id="KW-0472">Membrane</keyword>
<keyword evidence="2" id="KW-1133">Transmembrane helix</keyword>
<reference evidence="5" key="1">
    <citation type="submission" date="2023-10" db="EMBL/GenBank/DDBJ databases">
        <authorList>
            <person name="Domelevo Entfellner J.-B."/>
        </authorList>
    </citation>
    <scope>NUCLEOTIDE SEQUENCE</scope>
</reference>
<proteinExistence type="predicted"/>
<dbReference type="InterPro" id="IPR055164">
    <property type="entry name" value="EDR1/CTR1/ARMC3-like_pept-like"/>
</dbReference>
<dbReference type="Proteomes" id="UP001189624">
    <property type="component" value="Chromosome 5"/>
</dbReference>
<dbReference type="Pfam" id="PF14381">
    <property type="entry name" value="EDR1_CTR1_ARMC3_pept"/>
    <property type="match status" value="1"/>
</dbReference>
<evidence type="ECO:0000256" key="3">
    <source>
        <dbReference type="SAM" id="SignalP"/>
    </source>
</evidence>
<gene>
    <name evidence="5" type="ORF">AYBTSS11_LOCUS16812</name>
</gene>
<name>A0AA86SFJ3_9FABA</name>
<keyword evidence="2" id="KW-0812">Transmembrane</keyword>
<evidence type="ECO:0000256" key="1">
    <source>
        <dbReference type="SAM" id="MobiDB-lite"/>
    </source>
</evidence>
<keyword evidence="6" id="KW-1185">Reference proteome</keyword>
<accession>A0AA86SFJ3</accession>
<feature type="transmembrane region" description="Helical" evidence="2">
    <location>
        <begin position="608"/>
        <end position="628"/>
    </location>
</feature>
<evidence type="ECO:0000313" key="5">
    <source>
        <dbReference type="EMBL" id="CAJ1956710.1"/>
    </source>
</evidence>
<feature type="domain" description="EDR1/CTR1/ARMC3-like peptidase-like" evidence="4">
    <location>
        <begin position="174"/>
        <end position="339"/>
    </location>
</feature>
<evidence type="ECO:0000313" key="6">
    <source>
        <dbReference type="Proteomes" id="UP001189624"/>
    </source>
</evidence>
<evidence type="ECO:0000259" key="4">
    <source>
        <dbReference type="Pfam" id="PF14381"/>
    </source>
</evidence>
<feature type="region of interest" description="Disordered" evidence="1">
    <location>
        <begin position="547"/>
        <end position="579"/>
    </location>
</feature>